<evidence type="ECO:0000313" key="4">
    <source>
        <dbReference type="Proteomes" id="UP001161757"/>
    </source>
</evidence>
<feature type="region of interest" description="Disordered" evidence="1">
    <location>
        <begin position="188"/>
        <end position="207"/>
    </location>
</feature>
<accession>A0AAN6IS47</accession>
<reference evidence="3" key="1">
    <citation type="submission" date="2023-01" db="EMBL/GenBank/DDBJ databases">
        <title>Exophiala dermititidis isolated from Cystic Fibrosis Patient.</title>
        <authorList>
            <person name="Kurbessoian T."/>
            <person name="Crocker A."/>
            <person name="Murante D."/>
            <person name="Hogan D.A."/>
            <person name="Stajich J.E."/>
        </authorList>
    </citation>
    <scope>NUCLEOTIDE SEQUENCE</scope>
    <source>
        <strain evidence="3">Ex8</strain>
    </source>
</reference>
<dbReference type="Pfam" id="PF20253">
    <property type="entry name" value="DUF6604"/>
    <property type="match status" value="1"/>
</dbReference>
<gene>
    <name evidence="3" type="ORF">HRR80_007581</name>
</gene>
<evidence type="ECO:0000313" key="3">
    <source>
        <dbReference type="EMBL" id="KAJ8988560.1"/>
    </source>
</evidence>
<name>A0AAN6IS47_EXODE</name>
<protein>
    <recommendedName>
        <fullName evidence="2">DUF6604 domain-containing protein</fullName>
    </recommendedName>
</protein>
<dbReference type="PANTHER" id="PTHR38795:SF1">
    <property type="entry name" value="DUF6604 DOMAIN-CONTAINING PROTEIN"/>
    <property type="match status" value="1"/>
</dbReference>
<sequence>MAGLQLPADMVLAYKQYKKDTELVAGWLAQKAASCGYKPNMTTTNEPKLKGRARKLARDAAKQSGIPQPSRTVNSIKTTEFVEMAGHIAKARPKIVLTRQIHAIWERTIRARREFTAWFKAKSDVASFTDEKHSHFVTILQTALDTLKPCFEPEKAPPATAATKATTPLSTPLAMVNNMFQHLELEDTTPEEEGLANGTPNSAAAPGPVPAVASVRIEFDDKETEEEFHFAIWSFLQDIQAVRVYLLSTWQLYAGGKIELMQAACVTNLAVDMVRRAEADFESTLRRPSKYPAAKYPTGSLPFIIFKEHLPHANGGQPLEFDPDLPQTIIICGCEICDFLLYVPWAMAKSYVDVLKEEPPTLPTAKNDFSVRVPPFPNTRTYQSERYHALNPSQMSQTQLVEILPNFCMLSLMLKGAFIEDEILHAARHVLHNHNVPVWVSFALQIQLDIQRVDSILHLPAFEDLKKAYAVTKQKYKDHRKWTKSLGFEIWDKRRHNHVAMLTEQFGDWIEEGKPGKADHVEVIRRMSEGQSFEQAARESKRVPLLEYFPVTCGTMKTEMQLEWHVLGLKLVNDTGHVTLLCHLYNALHIINPKAPIWPDMELVIRNQKAEKIFIGGRPKTLEDVEKKVLMAMGMSTTSLAKDSRGVRFNKAKVHERGFDHAPIAHNLFERWLGQETRKHDEAAYRLQELLFGTKYQRDLQDRLYAVEASDSEFAEIRSQLTPLNTKMVRTLGNLAQGFMAEMPAFAFDYFSMQRTCFELYRQINKGFFDLDDIPEKLSADELMRNCPAHVTMSMIGSAVRSEAMNRMLKRKDKSIHKALGPTWAKHMKSLAPESMDVEVRQEMEQMLKATTDGDIQSVVSKIWDINEYSVSNKLFEPVLSAISGLIEQKKHDFELRKLRKLVSETSYGIFLFRHPSLENLYGPGSLKEWENMAFAESEIQRRTEFRADSLVFYVFSSSFLYQRKVLNGKGKDSHAYSAHNGLSRDEYLEREDDLRQELQKEQAEQALKDDWENCGEIYGKETNSQE</sequence>
<dbReference type="EMBL" id="JAJGCB010000018">
    <property type="protein sequence ID" value="KAJ8988560.1"/>
    <property type="molecule type" value="Genomic_DNA"/>
</dbReference>
<evidence type="ECO:0000259" key="2">
    <source>
        <dbReference type="Pfam" id="PF20253"/>
    </source>
</evidence>
<dbReference type="InterPro" id="IPR046539">
    <property type="entry name" value="DUF6604"/>
</dbReference>
<feature type="domain" description="DUF6604" evidence="2">
    <location>
        <begin position="15"/>
        <end position="282"/>
    </location>
</feature>
<evidence type="ECO:0000256" key="1">
    <source>
        <dbReference type="SAM" id="MobiDB-lite"/>
    </source>
</evidence>
<dbReference type="Proteomes" id="UP001161757">
    <property type="component" value="Unassembled WGS sequence"/>
</dbReference>
<proteinExistence type="predicted"/>
<organism evidence="3 4">
    <name type="scientific">Exophiala dermatitidis</name>
    <name type="common">Black yeast-like fungus</name>
    <name type="synonym">Wangiella dermatitidis</name>
    <dbReference type="NCBI Taxonomy" id="5970"/>
    <lineage>
        <taxon>Eukaryota</taxon>
        <taxon>Fungi</taxon>
        <taxon>Dikarya</taxon>
        <taxon>Ascomycota</taxon>
        <taxon>Pezizomycotina</taxon>
        <taxon>Eurotiomycetes</taxon>
        <taxon>Chaetothyriomycetidae</taxon>
        <taxon>Chaetothyriales</taxon>
        <taxon>Herpotrichiellaceae</taxon>
        <taxon>Exophiala</taxon>
    </lineage>
</organism>
<dbReference type="PANTHER" id="PTHR38795">
    <property type="entry name" value="DUF6604 DOMAIN-CONTAINING PROTEIN"/>
    <property type="match status" value="1"/>
</dbReference>
<dbReference type="AlphaFoldDB" id="A0AAN6IS47"/>
<comment type="caution">
    <text evidence="3">The sequence shown here is derived from an EMBL/GenBank/DDBJ whole genome shotgun (WGS) entry which is preliminary data.</text>
</comment>